<accession>J2K6N7</accession>
<proteinExistence type="predicted"/>
<evidence type="ECO:0000256" key="1">
    <source>
        <dbReference type="SAM" id="MobiDB-lite"/>
    </source>
</evidence>
<dbReference type="AlphaFoldDB" id="J2K6N7"/>
<dbReference type="HOGENOM" id="CLU_1577578_0_0_11"/>
<gene>
    <name evidence="2" type="ORF">SU9_05101</name>
</gene>
<evidence type="ECO:0000313" key="2">
    <source>
        <dbReference type="EMBL" id="EJJ08160.1"/>
    </source>
</evidence>
<feature type="region of interest" description="Disordered" evidence="1">
    <location>
        <begin position="73"/>
        <end position="108"/>
    </location>
</feature>
<comment type="caution">
    <text evidence="2">The sequence shown here is derived from an EMBL/GenBank/DDBJ whole genome shotgun (WGS) entry which is preliminary data.</text>
</comment>
<sequence>MRAFRRHTGPPLLPREHVTRAAQLLHQTLTLRGVPLLRPLQRHRAPDVRHGDQAHLRVEALGAAHKVTVQHERDGVQADSGRAAPERAEHRAGRAVPRSTSTRSAMNGCPSAITNLAGEDVEGSAGPEVPIPIAFCPAETASPGESLPWANRTSCAVSSASQSQQYVRA</sequence>
<name>J2K6N7_9ACTN</name>
<reference evidence="2" key="1">
    <citation type="journal article" date="2012" name="J. Bacteriol.">
        <title>Genome Sequence of Streptomyces auratus Strain AGR0001, a Phoslactomycin-Producing Actinomycete.</title>
        <authorList>
            <person name="Han X."/>
            <person name="Li M."/>
            <person name="Ding Z."/>
            <person name="Zhao J."/>
            <person name="Ji K."/>
            <person name="Wen M."/>
            <person name="Lu T."/>
        </authorList>
    </citation>
    <scope>NUCLEOTIDE SEQUENCE [LARGE SCALE GENOMIC DNA]</scope>
    <source>
        <strain evidence="2">AGR0001</strain>
    </source>
</reference>
<dbReference type="EMBL" id="AJGV01000041">
    <property type="protein sequence ID" value="EJJ08160.1"/>
    <property type="molecule type" value="Genomic_DNA"/>
</dbReference>
<protein>
    <submittedName>
        <fullName evidence="2">Uncharacterized protein</fullName>
    </submittedName>
</protein>
<organism evidence="2">
    <name type="scientific">Streptomyces auratus AGR0001</name>
    <dbReference type="NCBI Taxonomy" id="1160718"/>
    <lineage>
        <taxon>Bacteria</taxon>
        <taxon>Bacillati</taxon>
        <taxon>Actinomycetota</taxon>
        <taxon>Actinomycetes</taxon>
        <taxon>Kitasatosporales</taxon>
        <taxon>Streptomycetaceae</taxon>
        <taxon>Streptomyces</taxon>
    </lineage>
</organism>